<dbReference type="AlphaFoldDB" id="A0AA41PWP3"/>
<sequence>MTLSVDVFMIGEDGRIDVLPVPDGCSDLAGFERWRTTVWGSEAVRALGATYFPVLADSDLDVAPDQVADFRAECALIRDNIELIAAGDDPLHSHAAHTEGIAYRLKNIEDAAVRAQELGGGVRIW</sequence>
<organism evidence="1 2">
    <name type="scientific">Yinghuangia soli</name>
    <dbReference type="NCBI Taxonomy" id="2908204"/>
    <lineage>
        <taxon>Bacteria</taxon>
        <taxon>Bacillati</taxon>
        <taxon>Actinomycetota</taxon>
        <taxon>Actinomycetes</taxon>
        <taxon>Kitasatosporales</taxon>
        <taxon>Streptomycetaceae</taxon>
        <taxon>Yinghuangia</taxon>
    </lineage>
</organism>
<gene>
    <name evidence="1" type="ORF">LZ495_06965</name>
</gene>
<name>A0AA41PWP3_9ACTN</name>
<evidence type="ECO:0000313" key="1">
    <source>
        <dbReference type="EMBL" id="MCF2526957.1"/>
    </source>
</evidence>
<dbReference type="Proteomes" id="UP001165378">
    <property type="component" value="Unassembled WGS sequence"/>
</dbReference>
<keyword evidence="2" id="KW-1185">Reference proteome</keyword>
<protein>
    <submittedName>
        <fullName evidence="1">Uncharacterized protein</fullName>
    </submittedName>
</protein>
<accession>A0AA41PWP3</accession>
<evidence type="ECO:0000313" key="2">
    <source>
        <dbReference type="Proteomes" id="UP001165378"/>
    </source>
</evidence>
<comment type="caution">
    <text evidence="1">The sequence shown here is derived from an EMBL/GenBank/DDBJ whole genome shotgun (WGS) entry which is preliminary data.</text>
</comment>
<dbReference type="RefSeq" id="WP_235051111.1">
    <property type="nucleotide sequence ID" value="NZ_JAKFHA010000003.1"/>
</dbReference>
<proteinExistence type="predicted"/>
<dbReference type="EMBL" id="JAKFHA010000003">
    <property type="protein sequence ID" value="MCF2526957.1"/>
    <property type="molecule type" value="Genomic_DNA"/>
</dbReference>
<reference evidence="1" key="1">
    <citation type="submission" date="2022-01" db="EMBL/GenBank/DDBJ databases">
        <title>Genome-Based Taxonomic Classification of the Phylum Actinobacteria.</title>
        <authorList>
            <person name="Gao Y."/>
        </authorList>
    </citation>
    <scope>NUCLEOTIDE SEQUENCE</scope>
    <source>
        <strain evidence="1">KLBMP 8922</strain>
    </source>
</reference>